<dbReference type="Gene3D" id="2.60.120.10">
    <property type="entry name" value="Jelly Rolls"/>
    <property type="match status" value="2"/>
</dbReference>
<protein>
    <recommendedName>
        <fullName evidence="7">Cupin type-1 domain-containing protein</fullName>
    </recommendedName>
</protein>
<reference evidence="8" key="1">
    <citation type="submission" date="2021-08" db="EMBL/GenBank/DDBJ databases">
        <title>WGS assembly of Ceratopteris richardii.</title>
        <authorList>
            <person name="Marchant D.B."/>
            <person name="Chen G."/>
            <person name="Jenkins J."/>
            <person name="Shu S."/>
            <person name="Leebens-Mack J."/>
            <person name="Grimwood J."/>
            <person name="Schmutz J."/>
            <person name="Soltis P."/>
            <person name="Soltis D."/>
            <person name="Chen Z.-H."/>
        </authorList>
    </citation>
    <scope>NUCLEOTIDE SEQUENCE</scope>
    <source>
        <strain evidence="8">Whitten #5841</strain>
        <tissue evidence="8">Leaf</tissue>
    </source>
</reference>
<evidence type="ECO:0000256" key="5">
    <source>
        <dbReference type="SAM" id="MobiDB-lite"/>
    </source>
</evidence>
<evidence type="ECO:0000256" key="4">
    <source>
        <dbReference type="ARBA" id="ARBA00023157"/>
    </source>
</evidence>
<name>A0A8T2QGL0_CERRI</name>
<dbReference type="SUPFAM" id="SSF51182">
    <property type="entry name" value="RmlC-like cupins"/>
    <property type="match status" value="1"/>
</dbReference>
<comment type="caution">
    <text evidence="8">The sequence shown here is derived from an EMBL/GenBank/DDBJ whole genome shotgun (WGS) entry which is preliminary data.</text>
</comment>
<accession>A0A8T2QGL0</accession>
<dbReference type="OMA" id="FYILNTE"/>
<dbReference type="InterPro" id="IPR050253">
    <property type="entry name" value="Seed_Storage-Functional"/>
</dbReference>
<feature type="region of interest" description="Disordered" evidence="5">
    <location>
        <begin position="83"/>
        <end position="114"/>
    </location>
</feature>
<evidence type="ECO:0000256" key="2">
    <source>
        <dbReference type="ARBA" id="ARBA00022761"/>
    </source>
</evidence>
<dbReference type="SMART" id="SM00835">
    <property type="entry name" value="Cupin_1"/>
    <property type="match status" value="2"/>
</dbReference>
<proteinExistence type="inferred from homology"/>
<keyword evidence="3" id="KW-0708">Seed storage protein</keyword>
<evidence type="ECO:0000313" key="9">
    <source>
        <dbReference type="Proteomes" id="UP000825935"/>
    </source>
</evidence>
<evidence type="ECO:0000313" key="8">
    <source>
        <dbReference type="EMBL" id="KAH7282750.1"/>
    </source>
</evidence>
<gene>
    <name evidence="8" type="ORF">KP509_35G046100</name>
</gene>
<keyword evidence="4" id="KW-1015">Disulfide bond</keyword>
<sequence>MKPAVICVFLLFLLSLHCRAHRIAHSSIQKDAVNRGSRQLVLDGKTHVNLGDPVDCPSDDLSRCSLHSDEGRHDIIDAEAVSSRLQGGGGGEEEEEEESEHAGRERRHGEAGESGRFVLGESAKVIKTEAGELRVTTHGGISNELGTRRIGLGFLTLEPNGLLLPHYVDAHCVFFVRRGRGRLTWVDNDELHHVDLERGDIYKLESGTVFHILNLDEGQRLRIFSIFDTVSVFSGEAFHNFFVGGGEKPRTVLSGFDKSVLATAFKASGGEITDVLSYQTSGGIIYSIQRNESFGTFNRKAGDKPYNIFDKEVAFSNDYGYTATVDEDDFSPLGDVHKSAFLVRLKAGALLAPHWNPRATEIAFVTKGEGEIHIVYPNGTTAATESVQKGDVFYVPQNFPVCQIASRNGPFEFVGFSTSSKPSRPQFLAGRNSVLNGLDIDLVASSYNIPAEHMEDFLGRQNESVILPGEPLPIARAAVK</sequence>
<keyword evidence="9" id="KW-1185">Reference proteome</keyword>
<evidence type="ECO:0000256" key="6">
    <source>
        <dbReference type="SAM" id="SignalP"/>
    </source>
</evidence>
<evidence type="ECO:0000259" key="7">
    <source>
        <dbReference type="SMART" id="SM00835"/>
    </source>
</evidence>
<dbReference type="Pfam" id="PF00190">
    <property type="entry name" value="Cupin_1"/>
    <property type="match status" value="2"/>
</dbReference>
<dbReference type="Proteomes" id="UP000825935">
    <property type="component" value="Chromosome 35"/>
</dbReference>
<dbReference type="InterPro" id="IPR006045">
    <property type="entry name" value="Cupin_1"/>
</dbReference>
<feature type="domain" description="Cupin type-1" evidence="7">
    <location>
        <begin position="306"/>
        <end position="455"/>
    </location>
</feature>
<keyword evidence="2" id="KW-0758">Storage protein</keyword>
<feature type="domain" description="Cupin type-1" evidence="7">
    <location>
        <begin position="117"/>
        <end position="273"/>
    </location>
</feature>
<feature type="compositionally biased region" description="Basic and acidic residues" evidence="5">
    <location>
        <begin position="100"/>
        <end position="113"/>
    </location>
</feature>
<dbReference type="PANTHER" id="PTHR31189:SF2">
    <property type="entry name" value="RMLC-LIKE CUPINS SUPERFAMILY PROTEIN"/>
    <property type="match status" value="1"/>
</dbReference>
<dbReference type="AlphaFoldDB" id="A0A8T2QGL0"/>
<feature type="chain" id="PRO_5035927265" description="Cupin type-1 domain-containing protein" evidence="6">
    <location>
        <begin position="21"/>
        <end position="480"/>
    </location>
</feature>
<dbReference type="CDD" id="cd02244">
    <property type="entry name" value="cupin_7S_vicilin-like_N"/>
    <property type="match status" value="1"/>
</dbReference>
<dbReference type="CDD" id="cd02245">
    <property type="entry name" value="cupin_7S_vicilin-like_C"/>
    <property type="match status" value="1"/>
</dbReference>
<evidence type="ECO:0000256" key="1">
    <source>
        <dbReference type="ARBA" id="ARBA00007178"/>
    </source>
</evidence>
<keyword evidence="6" id="KW-0732">Signal</keyword>
<dbReference type="PANTHER" id="PTHR31189">
    <property type="entry name" value="OS03G0336100 PROTEIN-RELATED"/>
    <property type="match status" value="1"/>
</dbReference>
<dbReference type="EMBL" id="CM035440">
    <property type="protein sequence ID" value="KAH7282750.1"/>
    <property type="molecule type" value="Genomic_DNA"/>
</dbReference>
<dbReference type="PRINTS" id="PR00439">
    <property type="entry name" value="11SGLOBULIN"/>
</dbReference>
<dbReference type="OrthoDB" id="2019862at2759"/>
<dbReference type="GO" id="GO:0045735">
    <property type="term" value="F:nutrient reservoir activity"/>
    <property type="evidence" value="ECO:0007669"/>
    <property type="project" value="UniProtKB-KW"/>
</dbReference>
<dbReference type="InterPro" id="IPR011051">
    <property type="entry name" value="RmlC_Cupin_sf"/>
</dbReference>
<organism evidence="8 9">
    <name type="scientific">Ceratopteris richardii</name>
    <name type="common">Triangle waterfern</name>
    <dbReference type="NCBI Taxonomy" id="49495"/>
    <lineage>
        <taxon>Eukaryota</taxon>
        <taxon>Viridiplantae</taxon>
        <taxon>Streptophyta</taxon>
        <taxon>Embryophyta</taxon>
        <taxon>Tracheophyta</taxon>
        <taxon>Polypodiopsida</taxon>
        <taxon>Polypodiidae</taxon>
        <taxon>Polypodiales</taxon>
        <taxon>Pteridineae</taxon>
        <taxon>Pteridaceae</taxon>
        <taxon>Parkerioideae</taxon>
        <taxon>Ceratopteris</taxon>
    </lineage>
</organism>
<dbReference type="InterPro" id="IPR006044">
    <property type="entry name" value="11S_seedstore_pln"/>
</dbReference>
<dbReference type="InterPro" id="IPR014710">
    <property type="entry name" value="RmlC-like_jellyroll"/>
</dbReference>
<evidence type="ECO:0000256" key="3">
    <source>
        <dbReference type="ARBA" id="ARBA00023129"/>
    </source>
</evidence>
<comment type="similarity">
    <text evidence="1">Belongs to the 11S seed storage protein (globulins) family.</text>
</comment>
<feature type="signal peptide" evidence="6">
    <location>
        <begin position="1"/>
        <end position="20"/>
    </location>
</feature>